<dbReference type="InterPro" id="IPR007781">
    <property type="entry name" value="NAGLU"/>
</dbReference>
<evidence type="ECO:0000313" key="7">
    <source>
        <dbReference type="Proteomes" id="UP001206128"/>
    </source>
</evidence>
<dbReference type="GO" id="GO:0016787">
    <property type="term" value="F:hydrolase activity"/>
    <property type="evidence" value="ECO:0007669"/>
    <property type="project" value="UniProtKB-KW"/>
</dbReference>
<dbReference type="Pfam" id="PF26607">
    <property type="entry name" value="DUF8189"/>
    <property type="match status" value="1"/>
</dbReference>
<dbReference type="Gene3D" id="3.20.20.80">
    <property type="entry name" value="Glycosidases"/>
    <property type="match status" value="1"/>
</dbReference>
<dbReference type="Gene3D" id="1.20.120.670">
    <property type="entry name" value="N-acetyl-b-d-glucoasminidase"/>
    <property type="match status" value="1"/>
</dbReference>
<dbReference type="SUPFAM" id="SSF89372">
    <property type="entry name" value="Fucose-specific lectin"/>
    <property type="match status" value="1"/>
</dbReference>
<feature type="domain" description="PLL-like beta propeller" evidence="5">
    <location>
        <begin position="1069"/>
        <end position="1386"/>
    </location>
</feature>
<dbReference type="InterPro" id="IPR024240">
    <property type="entry name" value="NAGLU_N"/>
</dbReference>
<dbReference type="InterPro" id="IPR024732">
    <property type="entry name" value="NAGLU_C"/>
</dbReference>
<dbReference type="EMBL" id="JAMTCK010000020">
    <property type="protein sequence ID" value="MCP2169797.1"/>
    <property type="molecule type" value="Genomic_DNA"/>
</dbReference>
<dbReference type="InterPro" id="IPR006311">
    <property type="entry name" value="TAT_signal"/>
</dbReference>
<dbReference type="Pfam" id="PF12971">
    <property type="entry name" value="NAGLU_N"/>
    <property type="match status" value="1"/>
</dbReference>
<evidence type="ECO:0000259" key="4">
    <source>
        <dbReference type="Pfam" id="PF12972"/>
    </source>
</evidence>
<keyword evidence="1" id="KW-0378">Hydrolase</keyword>
<dbReference type="InterPro" id="IPR058502">
    <property type="entry name" value="PLL-like_beta-prop"/>
</dbReference>
<dbReference type="Proteomes" id="UP001206128">
    <property type="component" value="Unassembled WGS sequence"/>
</dbReference>
<evidence type="ECO:0000259" key="5">
    <source>
        <dbReference type="Pfam" id="PF26607"/>
    </source>
</evidence>
<evidence type="ECO:0000259" key="3">
    <source>
        <dbReference type="Pfam" id="PF12971"/>
    </source>
</evidence>
<evidence type="ECO:0000256" key="1">
    <source>
        <dbReference type="ARBA" id="ARBA00022801"/>
    </source>
</evidence>
<evidence type="ECO:0000313" key="6">
    <source>
        <dbReference type="EMBL" id="MCP2169797.1"/>
    </source>
</evidence>
<feature type="domain" description="Alpha-N-acetylglucosaminidase C-terminal" evidence="4">
    <location>
        <begin position="477"/>
        <end position="745"/>
    </location>
</feature>
<reference evidence="6" key="1">
    <citation type="submission" date="2022-06" db="EMBL/GenBank/DDBJ databases">
        <title>Genomic Encyclopedia of Archaeal and Bacterial Type Strains, Phase II (KMG-II): from individual species to whole genera.</title>
        <authorList>
            <person name="Goeker M."/>
        </authorList>
    </citation>
    <scope>NUCLEOTIDE SEQUENCE</scope>
    <source>
        <strain evidence="6">DSM 43935</strain>
    </source>
</reference>
<dbReference type="Pfam" id="PF12972">
    <property type="entry name" value="NAGLU_C"/>
    <property type="match status" value="1"/>
</dbReference>
<dbReference type="InterPro" id="IPR024733">
    <property type="entry name" value="NAGLU_tim-barrel"/>
</dbReference>
<dbReference type="Pfam" id="PF05089">
    <property type="entry name" value="NAGLU"/>
    <property type="match status" value="1"/>
</dbReference>
<dbReference type="GO" id="GO:0005975">
    <property type="term" value="P:carbohydrate metabolic process"/>
    <property type="evidence" value="ECO:0007669"/>
    <property type="project" value="UniProtKB-ARBA"/>
</dbReference>
<dbReference type="InterPro" id="IPR029018">
    <property type="entry name" value="Hex-like_dom2"/>
</dbReference>
<dbReference type="PANTHER" id="PTHR12872">
    <property type="entry name" value="ALPHA-N-ACETYLGLUCOSAMINIDASE"/>
    <property type="match status" value="1"/>
</dbReference>
<protein>
    <submittedName>
        <fullName evidence="6">Alpha-N-acetylglucosaminidase (NAGLU) N-terminal domain-containing protein</fullName>
    </submittedName>
</protein>
<organism evidence="6 7">
    <name type="scientific">Goodfellowiella coeruleoviolacea</name>
    <dbReference type="NCBI Taxonomy" id="334858"/>
    <lineage>
        <taxon>Bacteria</taxon>
        <taxon>Bacillati</taxon>
        <taxon>Actinomycetota</taxon>
        <taxon>Actinomycetes</taxon>
        <taxon>Pseudonocardiales</taxon>
        <taxon>Pseudonocardiaceae</taxon>
        <taxon>Goodfellowiella</taxon>
    </lineage>
</organism>
<feature type="domain" description="Alpha-N-acetylglucosaminidase tim-barrel" evidence="2">
    <location>
        <begin position="146"/>
        <end position="468"/>
    </location>
</feature>
<comment type="caution">
    <text evidence="6">The sequence shown here is derived from an EMBL/GenBank/DDBJ whole genome shotgun (WGS) entry which is preliminary data.</text>
</comment>
<keyword evidence="7" id="KW-1185">Reference proteome</keyword>
<name>A0AAE3GLP9_9PSEU</name>
<feature type="domain" description="Alpha-N-acetylglucosaminidase N-terminal" evidence="3">
    <location>
        <begin position="49"/>
        <end position="132"/>
    </location>
</feature>
<proteinExistence type="predicted"/>
<dbReference type="RefSeq" id="WP_253779082.1">
    <property type="nucleotide sequence ID" value="NZ_JAMTCK010000020.1"/>
</dbReference>
<gene>
    <name evidence="6" type="ORF">LX83_006683</name>
</gene>
<dbReference type="PANTHER" id="PTHR12872:SF1">
    <property type="entry name" value="ALPHA-N-ACETYLGLUCOSAMINIDASE"/>
    <property type="match status" value="1"/>
</dbReference>
<accession>A0AAE3GLP9</accession>
<dbReference type="CDD" id="cd22954">
    <property type="entry name" value="PLL_lectin"/>
    <property type="match status" value="1"/>
</dbReference>
<evidence type="ECO:0000259" key="2">
    <source>
        <dbReference type="Pfam" id="PF05089"/>
    </source>
</evidence>
<dbReference type="PROSITE" id="PS51318">
    <property type="entry name" value="TAT"/>
    <property type="match status" value="1"/>
</dbReference>
<dbReference type="Gene3D" id="3.30.379.10">
    <property type="entry name" value="Chitobiase/beta-hexosaminidase domain 2-like"/>
    <property type="match status" value="1"/>
</dbReference>
<sequence>MSAWARGKQHNGFSRRTLLVGAGAAAVAGLVPLGTRRAAAAPSTVDGDAARAAITRLLGGDTARASQFTLASLPADGDADRFTIGGSTGQVALAGTSTVALVSAFHWWLKHVANAHLSWNGDQLALPERLPAPAEAITRRTELTDRYAYNFCVFGYTAPYWSWSDWERELDYLAASGVNLALSLVGQEIVWYETFPKFGLTQNQVLTWIPYSAHQPWVWYGSISVGGSVTTGFLRRRAELGAKIADRMRELGITPVFPAFIGHVPNDIFASANPAAKVVPQGSYNGQPRPDWLASTDPLFHDVATAFYAAQANHFGVTTHYSNDLLHEGGTTGDVPLAQAAQAVQAAMTSAAPGAVWVLQGWAGNPRQALIEAVDTDRVLVLDLNADIAETWKSTSAYWGAPWAWGSIGNFGGRLGMFGSLHEPAETLPAIRKLPAAERGRLRGTAAMAEAHHHNPVTGDLWGETAWRDEPLDLTEWIAGYARRRYGRDDPRAVAAWQTLLATAYRFRKEEQTTGEGPYETPFAALPSLTVTRSSRTAPRTPRYDLDLFIPAFVDLVAADPALRALPTYRYDLVDVTRQLLANRSRQLLDEIRAAHQARDVGLFRTLSARFLRYLDLTDELLATDEHWLLGRWLAAARSWGETAQEKAQLEYDARSIITIWTPKAYERLREYANREWHGLLADYYRPRWSGYFDEVAARLAAGDTSLPSSEPAAWAASSEAWTRQTTTYPDQPSGDTYEVVRRIVAELTAEPGQGALRITPAEQVLCAPGTTTEVRVRFTNRDPGRPRTGVRTALTALGSTAVVAVGGTGFAEVAPGASVTTLWRVTPPASALPKDTAMVTTTLTAVADYTDGDRAHQARQTSVLRVGQPPQAPNQTHATTTGGAAQQGKRYTVFAAGQDMWSTTQEFAAVYRQDVLGVGESVVTAVTRQDNTGPWARAGLLVRNSVPQAKSPAAVVLARTPGNGLALQWDSTGGGKLDRTVSFAWTASQVWLKLTRTGSTTFTAHASGDGTRWQQVGQADAPGAVSRMDAALFVCAVNADGVIGSADFTGFQIQRAGNPGNDLHRYQASGRVVAAPNKDGRLELFVATATGVWNRTQTAANGGWGGWRDIGGPAGATLAIGRDATGTLELFAATAQGTWQRGQTAVNGGWGAWQHTGGPGGRDIVVGPSEDGRLEVFLGAADGVHHRWRTTAGGWSGWQPEQGPANAVLALAREAGGTLVLVASGADGTFQRDQSAINAGWGPWLAIGPAGADLAVVPDEDDRLELFLATGDGVLHRYQGTTSGDWTAFTPVGGPANARLAAARDPDGLVHVVATTPTEAWQRAQTAANAGWGAWQRIGTGGVDVDLATNADGRLEAHSARPDQVWVRFQRSPDHAWSDWQAFGGPPSGQ</sequence>